<evidence type="ECO:0000313" key="11">
    <source>
        <dbReference type="Proteomes" id="UP000574276"/>
    </source>
</evidence>
<dbReference type="Gene3D" id="2.60.40.10">
    <property type="entry name" value="Immunoglobulins"/>
    <property type="match status" value="1"/>
</dbReference>
<dbReference type="InterPro" id="IPR014756">
    <property type="entry name" value="Ig_E-set"/>
</dbReference>
<gene>
    <name evidence="10" type="ORF">H0486_13895</name>
</gene>
<dbReference type="RefSeq" id="WP_228353578.1">
    <property type="nucleotide sequence ID" value="NZ_JACEGA010000001.1"/>
</dbReference>
<dbReference type="Gene3D" id="2.60.40.3630">
    <property type="match status" value="1"/>
</dbReference>
<dbReference type="PROSITE" id="PS51272">
    <property type="entry name" value="SLH"/>
    <property type="match status" value="3"/>
</dbReference>
<evidence type="ECO:0000256" key="6">
    <source>
        <dbReference type="PROSITE-ProRule" id="PRU00591"/>
    </source>
</evidence>
<dbReference type="PROSITE" id="PS51170">
    <property type="entry name" value="CW"/>
    <property type="match status" value="1"/>
</dbReference>
<feature type="domain" description="SLH" evidence="9">
    <location>
        <begin position="938"/>
        <end position="1001"/>
    </location>
</feature>
<dbReference type="Pfam" id="PF00395">
    <property type="entry name" value="SLH"/>
    <property type="match status" value="2"/>
</dbReference>
<comment type="caution">
    <text evidence="10">The sequence shown here is derived from an EMBL/GenBank/DDBJ whole genome shotgun (WGS) entry which is preliminary data.</text>
</comment>
<feature type="repeat" description="Cell wall-binding" evidence="6">
    <location>
        <begin position="1021"/>
        <end position="1040"/>
    </location>
</feature>
<evidence type="ECO:0000256" key="1">
    <source>
        <dbReference type="ARBA" id="ARBA00022729"/>
    </source>
</evidence>
<feature type="chain" id="PRO_5032306601" evidence="8">
    <location>
        <begin position="29"/>
        <end position="1063"/>
    </location>
</feature>
<accession>A0A839K3L0</accession>
<feature type="signal peptide" evidence="8">
    <location>
        <begin position="1"/>
        <end position="28"/>
    </location>
</feature>
<dbReference type="InterPro" id="IPR013783">
    <property type="entry name" value="Ig-like_fold"/>
</dbReference>
<feature type="domain" description="SLH" evidence="9">
    <location>
        <begin position="811"/>
        <end position="874"/>
    </location>
</feature>
<dbReference type="Pfam" id="PF01473">
    <property type="entry name" value="Choline_bind_1"/>
    <property type="match status" value="1"/>
</dbReference>
<evidence type="ECO:0000256" key="8">
    <source>
        <dbReference type="SAM" id="SignalP"/>
    </source>
</evidence>
<evidence type="ECO:0000259" key="9">
    <source>
        <dbReference type="PROSITE" id="PS51272"/>
    </source>
</evidence>
<dbReference type="AlphaFoldDB" id="A0A839K3L0"/>
<dbReference type="InterPro" id="IPR005102">
    <property type="entry name" value="Carbo-bd_X2"/>
</dbReference>
<evidence type="ECO:0000256" key="4">
    <source>
        <dbReference type="ARBA" id="ARBA00023277"/>
    </source>
</evidence>
<dbReference type="Pfam" id="PF12733">
    <property type="entry name" value="Cadherin-like"/>
    <property type="match status" value="1"/>
</dbReference>
<dbReference type="Gene3D" id="2.10.270.10">
    <property type="entry name" value="Cholin Binding"/>
    <property type="match status" value="1"/>
</dbReference>
<reference evidence="10 11" key="1">
    <citation type="submission" date="2020-07" db="EMBL/GenBank/DDBJ databases">
        <title>Characterization and genome sequencing of isolate MD1, a novel member within the family Lachnospiraceae.</title>
        <authorList>
            <person name="Rettenmaier R."/>
            <person name="Di Bello L."/>
            <person name="Zinser C."/>
            <person name="Scheitz K."/>
            <person name="Liebl W."/>
            <person name="Zverlov V."/>
        </authorList>
    </citation>
    <scope>NUCLEOTIDE SEQUENCE [LARGE SCALE GENOMIC DNA]</scope>
    <source>
        <strain evidence="10 11">MD1</strain>
    </source>
</reference>
<dbReference type="InterPro" id="IPR018337">
    <property type="entry name" value="Cell_wall/Cho-bd_repeat"/>
</dbReference>
<protein>
    <submittedName>
        <fullName evidence="10">S-layer homology domain-containing protein</fullName>
    </submittedName>
</protein>
<sequence>MNKKHKRILSLLLCIAMLFTILPTTAIAADATETVGVSTKEALSAALGTGGSGNVVLESDILDITNQLTVGRNVTLDLNGHHMKIFITAGKENGIKIANNVILTIMDSSNPSTGKLEIGTNIKGGYNGYGAGINTTDGTLIIESGTVISNGEVSATGIGGGTGAEGTAGNIIINGGTVIANYIGDSMFLHHNTVTINGGTVKSLFISTPVNSAGEALSLVKLTIPGQPNQFVTAANIGGIDYGIESISTDDDGLLYLWLPASIDGKLITVTVNDIDYGVTYQRPYNGGGVEQTMESAVTSISIENEPIKLTYIEGEALDLTGLKVILNRSDNSSEEVAFHEFISNGIVTTPANGEAVSVSGSAVTITCTLYNKSVSQPIMVIPLDATISPTSISYDLNASDDISTAITRNANSTITDVVYGSVSLPTEAYAVSGNALTIKSSYINGLGVSEGDVLPFIISFDMGKPVTLNVNIVNSYTPSSNALLSHLTVNGNPINEFDPNITEYQMTLPSGTRSVLVGAVSEDPHATVTITKPQSLPGDAIVSVTAEDGITTKNYTIHLTIFQSNVSSGGAGGSTETTSNTPSKETKSIFKSNLPTIGKAYIKAKKGADNSATAVISKKIVANTMAKAQTESVKQGKAEDGISILLSISRPAGTDSLSVVLSQDILTQLTTIEVSTLEIECDLYRLCLDLEAIKEIQKQSTGDITIHIEPVTGLTGDAKTMIGKRPVYNITISYVKKGKTVHITSLGKGNATLSIPYTPGKKENVSHLFGVYVDKSGKATRIESSAYDTNSGSIMFDSNHFSVYGVGYSTPKEKYTDISTHWAKESIDYVAGRGLIDGTTTTTFSPNMAISRGTLVTALGRMAGVDVSKYKTDLFTDVEADQYYAPYMEWAYKNSIISEVSSGKGAPDQAVTREEVALILSNYAKATGYTLPVIREAISFADADLTGSTYKEAVTSMQQAGIVMSRSDSRFSSRSNATRGEVAAMLHRYIKLSIDPATAQGWVVNDAGQRLYYKDGIMVSNSWLEINEKWYYFKTDGSLAVSTKVDGYEVDENGVRRTKENE</sequence>
<dbReference type="EMBL" id="JACEGA010000001">
    <property type="protein sequence ID" value="MBB2183968.1"/>
    <property type="molecule type" value="Genomic_DNA"/>
</dbReference>
<proteinExistence type="predicted"/>
<keyword evidence="3" id="KW-0136">Cellulose degradation</keyword>
<evidence type="ECO:0000256" key="3">
    <source>
        <dbReference type="ARBA" id="ARBA00023001"/>
    </source>
</evidence>
<dbReference type="Pfam" id="PF03442">
    <property type="entry name" value="CBM_X2"/>
    <property type="match status" value="1"/>
</dbReference>
<evidence type="ECO:0000256" key="2">
    <source>
        <dbReference type="ARBA" id="ARBA00022737"/>
    </source>
</evidence>
<dbReference type="InterPro" id="IPR001119">
    <property type="entry name" value="SLH_dom"/>
</dbReference>
<keyword evidence="11" id="KW-1185">Reference proteome</keyword>
<evidence type="ECO:0000313" key="10">
    <source>
        <dbReference type="EMBL" id="MBB2183968.1"/>
    </source>
</evidence>
<dbReference type="InterPro" id="IPR025883">
    <property type="entry name" value="Cadherin-like_domain"/>
</dbReference>
<keyword evidence="1 8" id="KW-0732">Signal</keyword>
<dbReference type="SUPFAM" id="SSF69360">
    <property type="entry name" value="Cell wall binding repeat"/>
    <property type="match status" value="1"/>
</dbReference>
<name>A0A839K3L0_9FIRM</name>
<feature type="region of interest" description="Disordered" evidence="7">
    <location>
        <begin position="569"/>
        <end position="588"/>
    </location>
</feature>
<feature type="domain" description="SLH" evidence="9">
    <location>
        <begin position="875"/>
        <end position="935"/>
    </location>
</feature>
<keyword evidence="4" id="KW-0119">Carbohydrate metabolism</keyword>
<evidence type="ECO:0000256" key="7">
    <source>
        <dbReference type="SAM" id="MobiDB-lite"/>
    </source>
</evidence>
<organism evidence="10 11">
    <name type="scientific">Variimorphobacter saccharofermentans</name>
    <dbReference type="NCBI Taxonomy" id="2755051"/>
    <lineage>
        <taxon>Bacteria</taxon>
        <taxon>Bacillati</taxon>
        <taxon>Bacillota</taxon>
        <taxon>Clostridia</taxon>
        <taxon>Lachnospirales</taxon>
        <taxon>Lachnospiraceae</taxon>
        <taxon>Variimorphobacter</taxon>
    </lineage>
</organism>
<dbReference type="SUPFAM" id="SSF81296">
    <property type="entry name" value="E set domains"/>
    <property type="match status" value="1"/>
</dbReference>
<keyword evidence="5" id="KW-0624">Polysaccharide degradation</keyword>
<evidence type="ECO:0000256" key="5">
    <source>
        <dbReference type="ARBA" id="ARBA00023326"/>
    </source>
</evidence>
<dbReference type="GO" id="GO:0030245">
    <property type="term" value="P:cellulose catabolic process"/>
    <property type="evidence" value="ECO:0007669"/>
    <property type="project" value="UniProtKB-KW"/>
</dbReference>
<keyword evidence="2" id="KW-0677">Repeat</keyword>
<dbReference type="Proteomes" id="UP000574276">
    <property type="component" value="Unassembled WGS sequence"/>
</dbReference>